<feature type="transmembrane region" description="Helical" evidence="6">
    <location>
        <begin position="28"/>
        <end position="52"/>
    </location>
</feature>
<sequence length="277" mass="30619">MNSIQKVSSLFKDHKMALGCGAKCAKGVLIAFNVVFWLSGAAMLGIGIYFLVDTDKVTLYRLYYTDGDYALIQYLAYGLIGVGGLVFVVGFFGCCGAVRESKCMLLTYFVFLFLILGCEIAVGILAVIFKNKVIKGMEDNVTSKLKNKYGMDETITESIDLAQTKFGCCGVKEAKDYDKIKWKLDNLGQGDNVSKTCCVLKNHDDIDAFKNPKPVNETLCQSQDLKQNVKFRHQKGCLEKLEEFIRAESTLLLGIGCGIASLQVFGMVFAICLCREI</sequence>
<gene>
    <name evidence="8" type="primary">LOC106460968</name>
</gene>
<comment type="similarity">
    <text evidence="2 6">Belongs to the tetraspanin (TM4SF) family.</text>
</comment>
<evidence type="ECO:0000256" key="1">
    <source>
        <dbReference type="ARBA" id="ARBA00004141"/>
    </source>
</evidence>
<dbReference type="InterPro" id="IPR018499">
    <property type="entry name" value="Tetraspanin/Peripherin"/>
</dbReference>
<dbReference type="Gene3D" id="1.10.1450.10">
    <property type="entry name" value="Tetraspanin"/>
    <property type="match status" value="1"/>
</dbReference>
<feature type="transmembrane region" description="Helical" evidence="6">
    <location>
        <begin position="105"/>
        <end position="129"/>
    </location>
</feature>
<feature type="transmembrane region" description="Helical" evidence="6">
    <location>
        <begin position="251"/>
        <end position="274"/>
    </location>
</feature>
<evidence type="ECO:0000313" key="7">
    <source>
        <dbReference type="Proteomes" id="UP000694941"/>
    </source>
</evidence>
<evidence type="ECO:0000256" key="6">
    <source>
        <dbReference type="RuleBase" id="RU361218"/>
    </source>
</evidence>
<proteinExistence type="inferred from homology"/>
<dbReference type="InterPro" id="IPR000301">
    <property type="entry name" value="Tetraspanin_animals"/>
</dbReference>
<keyword evidence="5 6" id="KW-0472">Membrane</keyword>
<dbReference type="PROSITE" id="PS00421">
    <property type="entry name" value="TM4_1"/>
    <property type="match status" value="1"/>
</dbReference>
<dbReference type="InterPro" id="IPR008952">
    <property type="entry name" value="Tetraspanin_EC2_sf"/>
</dbReference>
<keyword evidence="7" id="KW-1185">Reference proteome</keyword>
<protein>
    <recommendedName>
        <fullName evidence="6">Tetraspanin</fullName>
    </recommendedName>
</protein>
<dbReference type="GeneID" id="106460968"/>
<dbReference type="PANTHER" id="PTHR19282:SF544">
    <property type="entry name" value="TETRASPANIN"/>
    <property type="match status" value="1"/>
</dbReference>
<dbReference type="SUPFAM" id="SSF48652">
    <property type="entry name" value="Tetraspanin"/>
    <property type="match status" value="1"/>
</dbReference>
<feature type="transmembrane region" description="Helical" evidence="6">
    <location>
        <begin position="72"/>
        <end position="98"/>
    </location>
</feature>
<keyword evidence="4 6" id="KW-1133">Transmembrane helix</keyword>
<dbReference type="PIRSF" id="PIRSF002419">
    <property type="entry name" value="Tetraspanin"/>
    <property type="match status" value="1"/>
</dbReference>
<dbReference type="PANTHER" id="PTHR19282">
    <property type="entry name" value="TETRASPANIN"/>
    <property type="match status" value="1"/>
</dbReference>
<dbReference type="Proteomes" id="UP000694941">
    <property type="component" value="Unplaced"/>
</dbReference>
<evidence type="ECO:0000256" key="3">
    <source>
        <dbReference type="ARBA" id="ARBA00022692"/>
    </source>
</evidence>
<dbReference type="InterPro" id="IPR018503">
    <property type="entry name" value="Tetraspanin_CS"/>
</dbReference>
<name>A0ABM1SIL2_LIMPO</name>
<reference evidence="8" key="1">
    <citation type="submission" date="2025-08" db="UniProtKB">
        <authorList>
            <consortium name="RefSeq"/>
        </authorList>
    </citation>
    <scope>IDENTIFICATION</scope>
    <source>
        <tissue evidence="8">Muscle</tissue>
    </source>
</reference>
<comment type="subcellular location">
    <subcellularLocation>
        <location evidence="1 6">Membrane</location>
        <topology evidence="1 6">Multi-pass membrane protein</topology>
    </subcellularLocation>
</comment>
<evidence type="ECO:0000256" key="4">
    <source>
        <dbReference type="ARBA" id="ARBA00022989"/>
    </source>
</evidence>
<evidence type="ECO:0000313" key="8">
    <source>
        <dbReference type="RefSeq" id="XP_022243467.1"/>
    </source>
</evidence>
<dbReference type="PRINTS" id="PR00259">
    <property type="entry name" value="TMFOUR"/>
</dbReference>
<evidence type="ECO:0000256" key="2">
    <source>
        <dbReference type="ARBA" id="ARBA00006840"/>
    </source>
</evidence>
<keyword evidence="3 6" id="KW-0812">Transmembrane</keyword>
<evidence type="ECO:0000256" key="5">
    <source>
        <dbReference type="ARBA" id="ARBA00023136"/>
    </source>
</evidence>
<dbReference type="RefSeq" id="XP_022243467.1">
    <property type="nucleotide sequence ID" value="XM_022387759.1"/>
</dbReference>
<dbReference type="Pfam" id="PF00335">
    <property type="entry name" value="Tetraspanin"/>
    <property type="match status" value="1"/>
</dbReference>
<accession>A0ABM1SIL2</accession>
<organism evidence="7 8">
    <name type="scientific">Limulus polyphemus</name>
    <name type="common">Atlantic horseshoe crab</name>
    <dbReference type="NCBI Taxonomy" id="6850"/>
    <lineage>
        <taxon>Eukaryota</taxon>
        <taxon>Metazoa</taxon>
        <taxon>Ecdysozoa</taxon>
        <taxon>Arthropoda</taxon>
        <taxon>Chelicerata</taxon>
        <taxon>Merostomata</taxon>
        <taxon>Xiphosura</taxon>
        <taxon>Limulidae</taxon>
        <taxon>Limulus</taxon>
    </lineage>
</organism>